<protein>
    <submittedName>
        <fullName evidence="3">Uncharacterized protein</fullName>
    </submittedName>
</protein>
<gene>
    <name evidence="3" type="ORF">V8G54_017205</name>
</gene>
<keyword evidence="2" id="KW-0812">Transmembrane</keyword>
<feature type="transmembrane region" description="Helical" evidence="2">
    <location>
        <begin position="276"/>
        <end position="294"/>
    </location>
</feature>
<keyword evidence="2" id="KW-1133">Transmembrane helix</keyword>
<organism evidence="3 4">
    <name type="scientific">Vigna mungo</name>
    <name type="common">Black gram</name>
    <name type="synonym">Phaseolus mungo</name>
    <dbReference type="NCBI Taxonomy" id="3915"/>
    <lineage>
        <taxon>Eukaryota</taxon>
        <taxon>Viridiplantae</taxon>
        <taxon>Streptophyta</taxon>
        <taxon>Embryophyta</taxon>
        <taxon>Tracheophyta</taxon>
        <taxon>Spermatophyta</taxon>
        <taxon>Magnoliopsida</taxon>
        <taxon>eudicotyledons</taxon>
        <taxon>Gunneridae</taxon>
        <taxon>Pentapetalae</taxon>
        <taxon>rosids</taxon>
        <taxon>fabids</taxon>
        <taxon>Fabales</taxon>
        <taxon>Fabaceae</taxon>
        <taxon>Papilionoideae</taxon>
        <taxon>50 kb inversion clade</taxon>
        <taxon>NPAAA clade</taxon>
        <taxon>indigoferoid/millettioid clade</taxon>
        <taxon>Phaseoleae</taxon>
        <taxon>Vigna</taxon>
    </lineage>
</organism>
<dbReference type="PANTHER" id="PTHR37741:SF1">
    <property type="entry name" value="TRANSMEMBRANE PROTEIN"/>
    <property type="match status" value="1"/>
</dbReference>
<dbReference type="PANTHER" id="PTHR37741">
    <property type="entry name" value="TRANSMEMBRANE PROTEIN"/>
    <property type="match status" value="1"/>
</dbReference>
<proteinExistence type="predicted"/>
<accession>A0AAQ3NLI1</accession>
<dbReference type="EMBL" id="CP144696">
    <property type="protein sequence ID" value="WVZ12675.1"/>
    <property type="molecule type" value="Genomic_DNA"/>
</dbReference>
<sequence length="300" mass="33732">MNAQNKIRGRKRWGYISGTKAAPENKNSDEYEAWEDENCLVKSWLLDSMTKEIRSLFIRLATTKDIWDTVQQTYSVNQDASRSYQLYHVEKYNNMINSQRVYVFLAGLDTHLDAVCGRILATIPLPNVQSVYATVCAEANRQTAMLDSESTMGTSFVVKKFPKKGIHKCAHCNGDNHPRPSKYIGKLENKKASLRPRKLFLFLPKTKMASQPQNSDLTFPPADVAGELHPEINTNVQIDPTSSEVAAYKENKAQNEAKQEKHEREKKDALQTIKSAIIISGIVVALAGAAFAIAKKLREK</sequence>
<evidence type="ECO:0000256" key="2">
    <source>
        <dbReference type="SAM" id="Phobius"/>
    </source>
</evidence>
<keyword evidence="4" id="KW-1185">Reference proteome</keyword>
<feature type="coiled-coil region" evidence="1">
    <location>
        <begin position="245"/>
        <end position="272"/>
    </location>
</feature>
<evidence type="ECO:0000313" key="3">
    <source>
        <dbReference type="EMBL" id="WVZ12675.1"/>
    </source>
</evidence>
<evidence type="ECO:0000313" key="4">
    <source>
        <dbReference type="Proteomes" id="UP001374535"/>
    </source>
</evidence>
<dbReference type="AlphaFoldDB" id="A0AAQ3NLI1"/>
<dbReference type="Pfam" id="PF14223">
    <property type="entry name" value="Retrotran_gag_2"/>
    <property type="match status" value="1"/>
</dbReference>
<evidence type="ECO:0000256" key="1">
    <source>
        <dbReference type="SAM" id="Coils"/>
    </source>
</evidence>
<reference evidence="3 4" key="1">
    <citation type="journal article" date="2023" name="Life. Sci Alliance">
        <title>Evolutionary insights into 3D genome organization and epigenetic landscape of Vigna mungo.</title>
        <authorList>
            <person name="Junaid A."/>
            <person name="Singh B."/>
            <person name="Bhatia S."/>
        </authorList>
    </citation>
    <scope>NUCLEOTIDE SEQUENCE [LARGE SCALE GENOMIC DNA]</scope>
    <source>
        <strain evidence="3">Urdbean</strain>
    </source>
</reference>
<keyword evidence="2" id="KW-0472">Membrane</keyword>
<dbReference type="Proteomes" id="UP001374535">
    <property type="component" value="Chromosome 5"/>
</dbReference>
<keyword evidence="1" id="KW-0175">Coiled coil</keyword>
<name>A0AAQ3NLI1_VIGMU</name>